<sequence>MTSPADRFIVITGGPGSGKTSLVEHLAASGHQTSDEAGRAIIQAQQQIGGTALPWADRQLFAELMLSWEIRSHQAALTGEGPVVFDRGVPDVIGYLTLCGLPVPAHMQRAAALHRYADPVFIAPFWPEIFRQDAERHQDLAEAERTHAAMVEAYRAAGYRLMELPRAPVAERAEFVVETVGNLLRPPSSAPLR</sequence>
<dbReference type="AlphaFoldDB" id="A0AAE3VS51"/>
<gene>
    <name evidence="2" type="ORF">J2S73_003623</name>
</gene>
<evidence type="ECO:0000313" key="2">
    <source>
        <dbReference type="EMBL" id="MDQ0317146.1"/>
    </source>
</evidence>
<proteinExistence type="predicted"/>
<dbReference type="EMBL" id="JAUSUL010000004">
    <property type="protein sequence ID" value="MDQ0317146.1"/>
    <property type="molecule type" value="Genomic_DNA"/>
</dbReference>
<evidence type="ECO:0000259" key="1">
    <source>
        <dbReference type="Pfam" id="PF13521"/>
    </source>
</evidence>
<name>A0AAE3VS51_9HYPH</name>
<feature type="domain" description="NadR/Ttd14 AAA" evidence="1">
    <location>
        <begin position="9"/>
        <end position="172"/>
    </location>
</feature>
<reference evidence="2" key="1">
    <citation type="submission" date="2023-07" db="EMBL/GenBank/DDBJ databases">
        <title>Genomic Encyclopedia of Type Strains, Phase IV (KMG-IV): sequencing the most valuable type-strain genomes for metagenomic binning, comparative biology and taxonomic classification.</title>
        <authorList>
            <person name="Goeker M."/>
        </authorList>
    </citation>
    <scope>NUCLEOTIDE SEQUENCE</scope>
    <source>
        <strain evidence="2">DSM 21202</strain>
    </source>
</reference>
<organism evidence="2 3">
    <name type="scientific">Amorphus orientalis</name>
    <dbReference type="NCBI Taxonomy" id="649198"/>
    <lineage>
        <taxon>Bacteria</taxon>
        <taxon>Pseudomonadati</taxon>
        <taxon>Pseudomonadota</taxon>
        <taxon>Alphaproteobacteria</taxon>
        <taxon>Hyphomicrobiales</taxon>
        <taxon>Amorphaceae</taxon>
        <taxon>Amorphus</taxon>
    </lineage>
</organism>
<dbReference type="Proteomes" id="UP001229244">
    <property type="component" value="Unassembled WGS sequence"/>
</dbReference>
<evidence type="ECO:0000313" key="3">
    <source>
        <dbReference type="Proteomes" id="UP001229244"/>
    </source>
</evidence>
<keyword evidence="3" id="KW-1185">Reference proteome</keyword>
<dbReference type="Pfam" id="PF13521">
    <property type="entry name" value="AAA_28"/>
    <property type="match status" value="1"/>
</dbReference>
<protein>
    <submittedName>
        <fullName evidence="2">ATPase</fullName>
    </submittedName>
</protein>
<dbReference type="SUPFAM" id="SSF52540">
    <property type="entry name" value="P-loop containing nucleoside triphosphate hydrolases"/>
    <property type="match status" value="1"/>
</dbReference>
<dbReference type="InterPro" id="IPR038727">
    <property type="entry name" value="NadR/Ttd14_AAA_dom"/>
</dbReference>
<dbReference type="InterPro" id="IPR027417">
    <property type="entry name" value="P-loop_NTPase"/>
</dbReference>
<dbReference type="Gene3D" id="3.40.50.300">
    <property type="entry name" value="P-loop containing nucleotide triphosphate hydrolases"/>
    <property type="match status" value="1"/>
</dbReference>
<accession>A0AAE3VS51</accession>
<comment type="caution">
    <text evidence="2">The sequence shown here is derived from an EMBL/GenBank/DDBJ whole genome shotgun (WGS) entry which is preliminary data.</text>
</comment>
<dbReference type="RefSeq" id="WP_306887045.1">
    <property type="nucleotide sequence ID" value="NZ_JAUSUL010000004.1"/>
</dbReference>